<comment type="caution">
    <text evidence="1">The sequence shown here is derived from an EMBL/GenBank/DDBJ whole genome shotgun (WGS) entry which is preliminary data.</text>
</comment>
<gene>
    <name evidence="1" type="ORF">AKO1_002776</name>
</gene>
<evidence type="ECO:0000313" key="2">
    <source>
        <dbReference type="Proteomes" id="UP001431209"/>
    </source>
</evidence>
<name>A0AAW2YHQ3_9EUKA</name>
<organism evidence="1 2">
    <name type="scientific">Acrasis kona</name>
    <dbReference type="NCBI Taxonomy" id="1008807"/>
    <lineage>
        <taxon>Eukaryota</taxon>
        <taxon>Discoba</taxon>
        <taxon>Heterolobosea</taxon>
        <taxon>Tetramitia</taxon>
        <taxon>Eutetramitia</taxon>
        <taxon>Acrasidae</taxon>
        <taxon>Acrasis</taxon>
    </lineage>
</organism>
<dbReference type="Proteomes" id="UP001431209">
    <property type="component" value="Unassembled WGS sequence"/>
</dbReference>
<dbReference type="EMBL" id="JAOPGA020000092">
    <property type="protein sequence ID" value="KAL0476780.1"/>
    <property type="molecule type" value="Genomic_DNA"/>
</dbReference>
<reference evidence="1 2" key="1">
    <citation type="submission" date="2024-03" db="EMBL/GenBank/DDBJ databases">
        <title>The Acrasis kona genome and developmental transcriptomes reveal deep origins of eukaryotic multicellular pathways.</title>
        <authorList>
            <person name="Sheikh S."/>
            <person name="Fu C.-J."/>
            <person name="Brown M.W."/>
            <person name="Baldauf S.L."/>
        </authorList>
    </citation>
    <scope>NUCLEOTIDE SEQUENCE [LARGE SCALE GENOMIC DNA]</scope>
    <source>
        <strain evidence="1 2">ATCC MYA-3509</strain>
    </source>
</reference>
<dbReference type="AlphaFoldDB" id="A0AAW2YHQ3"/>
<accession>A0AAW2YHQ3</accession>
<keyword evidence="2" id="KW-1185">Reference proteome</keyword>
<protein>
    <submittedName>
        <fullName evidence="1">Uncharacterized protein</fullName>
    </submittedName>
</protein>
<proteinExistence type="predicted"/>
<sequence>MSETMDRYSTRSTEKFFVDISNQPTTLYITPRRVFNLSNEEQQGKLQNIFSQEQICSYMCNFVRGIECTTITEQQNI</sequence>
<evidence type="ECO:0000313" key="1">
    <source>
        <dbReference type="EMBL" id="KAL0476780.1"/>
    </source>
</evidence>